<dbReference type="PANTHER" id="PTHR43098">
    <property type="entry name" value="L-ORNITHINE N(5)-MONOOXYGENASE-RELATED"/>
    <property type="match status" value="1"/>
</dbReference>
<dbReference type="InterPro" id="IPR036188">
    <property type="entry name" value="FAD/NAD-bd_sf"/>
</dbReference>
<dbReference type="AlphaFoldDB" id="A0A8H7BD40"/>
<evidence type="ECO:0000256" key="3">
    <source>
        <dbReference type="ARBA" id="ARBA00022630"/>
    </source>
</evidence>
<dbReference type="PRINTS" id="PR00411">
    <property type="entry name" value="PNDRDTASEI"/>
</dbReference>
<feature type="domain" description="ABC1 atypical kinase-like" evidence="9">
    <location>
        <begin position="716"/>
        <end position="767"/>
    </location>
</feature>
<keyword evidence="3" id="KW-0285">Flavoprotein</keyword>
<keyword evidence="7" id="KW-0503">Monooxygenase</keyword>
<evidence type="ECO:0000256" key="7">
    <source>
        <dbReference type="ARBA" id="ARBA00023033"/>
    </source>
</evidence>
<name>A0A8H7BD40_9PLEO</name>
<sequence length="1198" mass="136005">MVHFRTDIGATNEAADPNNENYAKELETDVLIVGAGFGGIYLMHKLRQQGFKCKIMEAGTNIGGIWHWNCYPGARVDSQVPIYEYSMPEIWQDWSWSCRYPGTEELQKYFDHVERKLDIKKDCAFNTRVVGAQFDKPSSKWVVKTEDGRTARCKYFLLALGFAAKRHFPDWPGMDKFEGEIHHSSFWPASGVDVTGKRVAVIGTGSTGVQIAQETSKTAASITQFVRTPNLCLPMQQKPLTKEEQDKRKQGEYQEIFKRRLTTFAGFQYDYIEKNTFDDSPEEREAFYEKMWENGGFEFWLANYKDLLFDNKANREAYNFWAKKTRARITDPEKREILAPLEPPHAFGTKRPSLEQNYYEMLDKPENKVVDVNKNPIKEVTEKGIVLSDGTLHEFDVIALATGFDSVTGGMKNMGLKDVDGVELSEKWKNGTYSYLGMSLSGFPNCFFLYGAQGPTAFSNGPTCVEVQGDWIVDAMVKLREQGINYCDPTHEAEKEWREKITELSDKTLFPQTKSWYMGDNIPGKLREQLNFAGGFPFKASRLGRQWATPKFKGRTLLWSGAATGAAGGAILSPLAFVQVANDESDHGEKTHEEAMLEASRKELNEQVPHALRNSSKYRRGIYFLIDDYIIEPIATGFRFLHLIIIFVPVIVTIPAIWLGSRQPDRDNERSGTLWWYGFLVGSMERAGAAFIKLGQWAASRTDVFPTEMCLIMSTLHSNAPAHTLQTSKRTIEAAFDGQSFDDIFDEFDEKPLGVGAIAQVYKAKLKPHLATLEDNSIDRKEANLARRIKKNVDVTLKSSPSRVPSSHVAIKVLHPNIEKIVRRDLRIMGFFAAVINAIPTMEWLSFPDEVEQFGEMMRLQLDLRIEAANLTLFRRNFKDRTTAWFPYPYTEYTTRNVLIEEFAQGIPMEDFLQNGGGVFQKDIADEGLDAFLTMVLIDNFIHADLHPGNIMVRFYKPERLDVSIFARKEDRRTGPKESLDVTEEVLERLRPYKKDPQQWKAKLQEIDNEGYRPQLIFIDTGLVTELNGKNRANFLDLFKAVAEFDGYKAGHLMVERCRQPDAVLDGEVFALRMQHLVLGVKSRTFALGNIKIGDILNEVLSMVRTHHVRLEGDFVNVVLSILLLEGIGRSLNPNLDLFAGALPILRQLGTQSGSSMIRGGDFSMLKVWVGLEARSFLQASIDTVERYVKSDQLSPNI</sequence>
<feature type="transmembrane region" description="Helical" evidence="8">
    <location>
        <begin position="640"/>
        <end position="660"/>
    </location>
</feature>
<evidence type="ECO:0000259" key="10">
    <source>
        <dbReference type="Pfam" id="PF07992"/>
    </source>
</evidence>
<dbReference type="Pfam" id="PF07992">
    <property type="entry name" value="Pyr_redox_2"/>
    <property type="match status" value="1"/>
</dbReference>
<dbReference type="SUPFAM" id="SSF51905">
    <property type="entry name" value="FAD/NAD(P)-binding domain"/>
    <property type="match status" value="2"/>
</dbReference>
<feature type="transmembrane region" description="Helical" evidence="8">
    <location>
        <begin position="828"/>
        <end position="847"/>
    </location>
</feature>
<evidence type="ECO:0000256" key="6">
    <source>
        <dbReference type="ARBA" id="ARBA00023002"/>
    </source>
</evidence>
<dbReference type="InterPro" id="IPR050775">
    <property type="entry name" value="FAD-binding_Monooxygenases"/>
</dbReference>
<evidence type="ECO:0000256" key="4">
    <source>
        <dbReference type="ARBA" id="ARBA00022827"/>
    </source>
</evidence>
<gene>
    <name evidence="11" type="ORF">GT037_000876</name>
</gene>
<dbReference type="Gene3D" id="3.50.50.60">
    <property type="entry name" value="FAD/NAD(P)-binding domain"/>
    <property type="match status" value="2"/>
</dbReference>
<dbReference type="InterPro" id="IPR023753">
    <property type="entry name" value="FAD/NAD-binding_dom"/>
</dbReference>
<dbReference type="InterPro" id="IPR011009">
    <property type="entry name" value="Kinase-like_dom_sf"/>
</dbReference>
<keyword evidence="4" id="KW-0274">FAD</keyword>
<evidence type="ECO:0000256" key="8">
    <source>
        <dbReference type="SAM" id="Phobius"/>
    </source>
</evidence>
<feature type="domain" description="FAD/NAD(P)-binding" evidence="10">
    <location>
        <begin position="29"/>
        <end position="250"/>
    </location>
</feature>
<dbReference type="RefSeq" id="XP_038791779.1">
    <property type="nucleotide sequence ID" value="XM_038925923.1"/>
</dbReference>
<organism evidence="11 12">
    <name type="scientific">Alternaria burnsii</name>
    <dbReference type="NCBI Taxonomy" id="1187904"/>
    <lineage>
        <taxon>Eukaryota</taxon>
        <taxon>Fungi</taxon>
        <taxon>Dikarya</taxon>
        <taxon>Ascomycota</taxon>
        <taxon>Pezizomycotina</taxon>
        <taxon>Dothideomycetes</taxon>
        <taxon>Pleosporomycetidae</taxon>
        <taxon>Pleosporales</taxon>
        <taxon>Pleosporineae</taxon>
        <taxon>Pleosporaceae</taxon>
        <taxon>Alternaria</taxon>
        <taxon>Alternaria sect. Alternaria</taxon>
    </lineage>
</organism>
<proteinExistence type="inferred from homology"/>
<dbReference type="InterPro" id="IPR004147">
    <property type="entry name" value="ABC1_dom"/>
</dbReference>
<dbReference type="InterPro" id="IPR044095">
    <property type="entry name" value="ADCK2_dom"/>
</dbReference>
<keyword evidence="8" id="KW-0472">Membrane</keyword>
<dbReference type="PANTHER" id="PTHR43098:SF3">
    <property type="entry name" value="L-ORNITHINE N(5)-MONOOXYGENASE-RELATED"/>
    <property type="match status" value="1"/>
</dbReference>
<dbReference type="CDD" id="cd13971">
    <property type="entry name" value="ADCK2-like"/>
    <property type="match status" value="1"/>
</dbReference>
<keyword evidence="8" id="KW-1133">Transmembrane helix</keyword>
<keyword evidence="6" id="KW-0560">Oxidoreductase</keyword>
<feature type="domain" description="ABC1 atypical kinase-like" evidence="9">
    <location>
        <begin position="807"/>
        <end position="954"/>
    </location>
</feature>
<evidence type="ECO:0000256" key="5">
    <source>
        <dbReference type="ARBA" id="ARBA00022857"/>
    </source>
</evidence>
<comment type="cofactor">
    <cofactor evidence="1">
        <name>FAD</name>
        <dbReference type="ChEBI" id="CHEBI:57692"/>
    </cofactor>
</comment>
<comment type="caution">
    <text evidence="11">The sequence shown here is derived from an EMBL/GenBank/DDBJ whole genome shotgun (WGS) entry which is preliminary data.</text>
</comment>
<evidence type="ECO:0000313" key="12">
    <source>
        <dbReference type="Proteomes" id="UP000596902"/>
    </source>
</evidence>
<keyword evidence="8" id="KW-0812">Transmembrane</keyword>
<dbReference type="Proteomes" id="UP000596902">
    <property type="component" value="Unassembled WGS sequence"/>
</dbReference>
<reference evidence="11" key="1">
    <citation type="submission" date="2020-01" db="EMBL/GenBank/DDBJ databases">
        <authorList>
            <person name="Feng Z.H.Z."/>
        </authorList>
    </citation>
    <scope>NUCLEOTIDE SEQUENCE</scope>
    <source>
        <strain evidence="11">CBS107.38</strain>
    </source>
</reference>
<reference evidence="11" key="2">
    <citation type="submission" date="2020-08" db="EMBL/GenBank/DDBJ databases">
        <title>Draft Genome Sequence of Cumin Blight Pathogen Alternaria burnsii.</title>
        <authorList>
            <person name="Feng Z."/>
        </authorList>
    </citation>
    <scope>NUCLEOTIDE SEQUENCE</scope>
    <source>
        <strain evidence="11">CBS107.38</strain>
    </source>
</reference>
<dbReference type="GO" id="GO:0004497">
    <property type="term" value="F:monooxygenase activity"/>
    <property type="evidence" value="ECO:0007669"/>
    <property type="project" value="UniProtKB-KW"/>
</dbReference>
<comment type="similarity">
    <text evidence="2">Belongs to the FAD-binding monooxygenase family.</text>
</comment>
<evidence type="ECO:0000313" key="11">
    <source>
        <dbReference type="EMBL" id="KAF7681900.1"/>
    </source>
</evidence>
<evidence type="ECO:0000259" key="9">
    <source>
        <dbReference type="Pfam" id="PF03109"/>
    </source>
</evidence>
<evidence type="ECO:0000256" key="1">
    <source>
        <dbReference type="ARBA" id="ARBA00001974"/>
    </source>
</evidence>
<protein>
    <submittedName>
        <fullName evidence="11">Abc1-domain-containing protein</fullName>
    </submittedName>
</protein>
<keyword evidence="5" id="KW-0521">NADP</keyword>
<dbReference type="SUPFAM" id="SSF56112">
    <property type="entry name" value="Protein kinase-like (PK-like)"/>
    <property type="match status" value="1"/>
</dbReference>
<dbReference type="Pfam" id="PF03109">
    <property type="entry name" value="ABC1"/>
    <property type="match status" value="2"/>
</dbReference>
<accession>A0A8H7BD40</accession>
<dbReference type="EMBL" id="JAAABM010000001">
    <property type="protein sequence ID" value="KAF7681900.1"/>
    <property type="molecule type" value="Genomic_DNA"/>
</dbReference>
<dbReference type="GeneID" id="62199101"/>
<keyword evidence="12" id="KW-1185">Reference proteome</keyword>
<evidence type="ECO:0000256" key="2">
    <source>
        <dbReference type="ARBA" id="ARBA00010139"/>
    </source>
</evidence>